<accession>A0A9D4N338</accession>
<name>A0A9D4N338_DREPO</name>
<comment type="caution">
    <text evidence="1">The sequence shown here is derived from an EMBL/GenBank/DDBJ whole genome shotgun (WGS) entry which is preliminary data.</text>
</comment>
<protein>
    <submittedName>
        <fullName evidence="1">Uncharacterized protein</fullName>
    </submittedName>
</protein>
<keyword evidence="2" id="KW-1185">Reference proteome</keyword>
<feature type="non-terminal residue" evidence="1">
    <location>
        <position position="52"/>
    </location>
</feature>
<organism evidence="1 2">
    <name type="scientific">Dreissena polymorpha</name>
    <name type="common">Zebra mussel</name>
    <name type="synonym">Mytilus polymorpha</name>
    <dbReference type="NCBI Taxonomy" id="45954"/>
    <lineage>
        <taxon>Eukaryota</taxon>
        <taxon>Metazoa</taxon>
        <taxon>Spiralia</taxon>
        <taxon>Lophotrochozoa</taxon>
        <taxon>Mollusca</taxon>
        <taxon>Bivalvia</taxon>
        <taxon>Autobranchia</taxon>
        <taxon>Heteroconchia</taxon>
        <taxon>Euheterodonta</taxon>
        <taxon>Imparidentia</taxon>
        <taxon>Neoheterodontei</taxon>
        <taxon>Myida</taxon>
        <taxon>Dreissenoidea</taxon>
        <taxon>Dreissenidae</taxon>
        <taxon>Dreissena</taxon>
    </lineage>
</organism>
<proteinExistence type="predicted"/>
<sequence length="52" mass="6387">MEQPAVEGRELPQVTHMHQWKSSLVVSSQHTSRQLTRKYKDRRYPVRRHKRF</sequence>
<dbReference type="AlphaFoldDB" id="A0A9D4N338"/>
<evidence type="ECO:0000313" key="1">
    <source>
        <dbReference type="EMBL" id="KAH3888738.1"/>
    </source>
</evidence>
<dbReference type="Proteomes" id="UP000828390">
    <property type="component" value="Unassembled WGS sequence"/>
</dbReference>
<reference evidence="1" key="2">
    <citation type="submission" date="2020-11" db="EMBL/GenBank/DDBJ databases">
        <authorList>
            <person name="McCartney M.A."/>
            <person name="Auch B."/>
            <person name="Kono T."/>
            <person name="Mallez S."/>
            <person name="Becker A."/>
            <person name="Gohl D.M."/>
            <person name="Silverstein K.A.T."/>
            <person name="Koren S."/>
            <person name="Bechman K.B."/>
            <person name="Herman A."/>
            <person name="Abrahante J.E."/>
            <person name="Garbe J."/>
        </authorList>
    </citation>
    <scope>NUCLEOTIDE SEQUENCE</scope>
    <source>
        <strain evidence="1">Duluth1</strain>
        <tissue evidence="1">Whole animal</tissue>
    </source>
</reference>
<gene>
    <name evidence="1" type="ORF">DPMN_012778</name>
</gene>
<dbReference type="EMBL" id="JAIWYP010000001">
    <property type="protein sequence ID" value="KAH3888738.1"/>
    <property type="molecule type" value="Genomic_DNA"/>
</dbReference>
<reference evidence="1" key="1">
    <citation type="journal article" date="2019" name="bioRxiv">
        <title>The Genome of the Zebra Mussel, Dreissena polymorpha: A Resource for Invasive Species Research.</title>
        <authorList>
            <person name="McCartney M.A."/>
            <person name="Auch B."/>
            <person name="Kono T."/>
            <person name="Mallez S."/>
            <person name="Zhang Y."/>
            <person name="Obille A."/>
            <person name="Becker A."/>
            <person name="Abrahante J.E."/>
            <person name="Garbe J."/>
            <person name="Badalamenti J.P."/>
            <person name="Herman A."/>
            <person name="Mangelson H."/>
            <person name="Liachko I."/>
            <person name="Sullivan S."/>
            <person name="Sone E.D."/>
            <person name="Koren S."/>
            <person name="Silverstein K.A.T."/>
            <person name="Beckman K.B."/>
            <person name="Gohl D.M."/>
        </authorList>
    </citation>
    <scope>NUCLEOTIDE SEQUENCE</scope>
    <source>
        <strain evidence="1">Duluth1</strain>
        <tissue evidence="1">Whole animal</tissue>
    </source>
</reference>
<evidence type="ECO:0000313" key="2">
    <source>
        <dbReference type="Proteomes" id="UP000828390"/>
    </source>
</evidence>